<gene>
    <name evidence="1" type="ORF">S12H4_45938</name>
</gene>
<sequence length="161" mass="19252">YLIYKDLGLNFPKLFVPPYHAWELGTTDKILAEYGVQYLVSCRRLKYAGHTYRWGDSQYLTFLPRESMGVVGRETFLSIDKLETVKRYLLPRSMIDNLLIGRRPVRKLVHSYMTHIGNFMGRSYEFWQGFFQYVEQNPKYQLLKSSEDVINKYFNKEKLIR</sequence>
<reference evidence="1" key="1">
    <citation type="journal article" date="2014" name="Front. Microbiol.">
        <title>High frequency of phylogenetically diverse reductive dehalogenase-homologous genes in deep subseafloor sedimentary metagenomes.</title>
        <authorList>
            <person name="Kawai M."/>
            <person name="Futagami T."/>
            <person name="Toyoda A."/>
            <person name="Takaki Y."/>
            <person name="Nishi S."/>
            <person name="Hori S."/>
            <person name="Arai W."/>
            <person name="Tsubouchi T."/>
            <person name="Morono Y."/>
            <person name="Uchiyama I."/>
            <person name="Ito T."/>
            <person name="Fujiyama A."/>
            <person name="Inagaki F."/>
            <person name="Takami H."/>
        </authorList>
    </citation>
    <scope>NUCLEOTIDE SEQUENCE</scope>
    <source>
        <strain evidence="1">Expedition CK06-06</strain>
    </source>
</reference>
<proteinExistence type="predicted"/>
<organism evidence="1">
    <name type="scientific">marine sediment metagenome</name>
    <dbReference type="NCBI Taxonomy" id="412755"/>
    <lineage>
        <taxon>unclassified sequences</taxon>
        <taxon>metagenomes</taxon>
        <taxon>ecological metagenomes</taxon>
    </lineage>
</organism>
<comment type="caution">
    <text evidence="1">The sequence shown here is derived from an EMBL/GenBank/DDBJ whole genome shotgun (WGS) entry which is preliminary data.</text>
</comment>
<protein>
    <submittedName>
        <fullName evidence="1">Uncharacterized protein</fullName>
    </submittedName>
</protein>
<evidence type="ECO:0000313" key="1">
    <source>
        <dbReference type="EMBL" id="GAJ13134.1"/>
    </source>
</evidence>
<name>X1U6L5_9ZZZZ</name>
<feature type="non-terminal residue" evidence="1">
    <location>
        <position position="1"/>
    </location>
</feature>
<dbReference type="EMBL" id="BARW01028457">
    <property type="protein sequence ID" value="GAJ13134.1"/>
    <property type="molecule type" value="Genomic_DNA"/>
</dbReference>
<accession>X1U6L5</accession>
<dbReference type="AlphaFoldDB" id="X1U6L5"/>